<dbReference type="Pfam" id="PF03734">
    <property type="entry name" value="YkuD"/>
    <property type="match status" value="1"/>
</dbReference>
<feature type="region of interest" description="Disordered" evidence="8">
    <location>
        <begin position="98"/>
        <end position="175"/>
    </location>
</feature>
<evidence type="ECO:0000256" key="7">
    <source>
        <dbReference type="PROSITE-ProRule" id="PRU01373"/>
    </source>
</evidence>
<keyword evidence="12" id="KW-1185">Reference proteome</keyword>
<evidence type="ECO:0000256" key="4">
    <source>
        <dbReference type="ARBA" id="ARBA00022960"/>
    </source>
</evidence>
<name>A0ABT0DEF4_9HYPH</name>
<feature type="active site" description="Nucleophile" evidence="7">
    <location>
        <position position="595"/>
    </location>
</feature>
<dbReference type="InterPro" id="IPR052905">
    <property type="entry name" value="LD-transpeptidase_YkuD-like"/>
</dbReference>
<feature type="compositionally biased region" description="Pro residues" evidence="8">
    <location>
        <begin position="127"/>
        <end position="141"/>
    </location>
</feature>
<keyword evidence="4 7" id="KW-0133">Cell shape</keyword>
<evidence type="ECO:0000313" key="11">
    <source>
        <dbReference type="EMBL" id="MCK0198264.1"/>
    </source>
</evidence>
<evidence type="ECO:0000256" key="1">
    <source>
        <dbReference type="ARBA" id="ARBA00004752"/>
    </source>
</evidence>
<protein>
    <submittedName>
        <fullName evidence="11">L,D-transpeptidase family protein</fullName>
    </submittedName>
</protein>
<dbReference type="Proteomes" id="UP001203284">
    <property type="component" value="Unassembled WGS sequence"/>
</dbReference>
<dbReference type="InterPro" id="IPR036365">
    <property type="entry name" value="PGBD-like_sf"/>
</dbReference>
<dbReference type="PANTHER" id="PTHR41533">
    <property type="entry name" value="L,D-TRANSPEPTIDASE HI_1667-RELATED"/>
    <property type="match status" value="1"/>
</dbReference>
<evidence type="ECO:0000256" key="3">
    <source>
        <dbReference type="ARBA" id="ARBA00022679"/>
    </source>
</evidence>
<evidence type="ECO:0000256" key="5">
    <source>
        <dbReference type="ARBA" id="ARBA00022984"/>
    </source>
</evidence>
<organism evidence="11 12">
    <name type="scientific">Ancylobacter crimeensis</name>
    <dbReference type="NCBI Taxonomy" id="2579147"/>
    <lineage>
        <taxon>Bacteria</taxon>
        <taxon>Pseudomonadati</taxon>
        <taxon>Pseudomonadota</taxon>
        <taxon>Alphaproteobacteria</taxon>
        <taxon>Hyphomicrobiales</taxon>
        <taxon>Xanthobacteraceae</taxon>
        <taxon>Ancylobacter</taxon>
    </lineage>
</organism>
<dbReference type="InterPro" id="IPR038063">
    <property type="entry name" value="Transpep_catalytic_dom"/>
</dbReference>
<evidence type="ECO:0000259" key="10">
    <source>
        <dbReference type="PROSITE" id="PS52029"/>
    </source>
</evidence>
<dbReference type="EMBL" id="JALKCH010000010">
    <property type="protein sequence ID" value="MCK0198264.1"/>
    <property type="molecule type" value="Genomic_DNA"/>
</dbReference>
<dbReference type="InterPro" id="IPR006311">
    <property type="entry name" value="TAT_signal"/>
</dbReference>
<dbReference type="CDD" id="cd16913">
    <property type="entry name" value="YkuD_like"/>
    <property type="match status" value="1"/>
</dbReference>
<evidence type="ECO:0000256" key="8">
    <source>
        <dbReference type="SAM" id="MobiDB-lite"/>
    </source>
</evidence>
<dbReference type="PANTHER" id="PTHR41533:SF2">
    <property type="entry name" value="BLR7131 PROTEIN"/>
    <property type="match status" value="1"/>
</dbReference>
<sequence length="692" mass="73893">MTIRHQDERSGAGFSRRRAALMAGVALLLPAVGLMVLPVVPAEAQAGRVATVSTDTPSLPAGMGTGEALPPAADEVTGSIGAHTDTSEDVLEAPLTQDLSPIDPARASQSPDIAAPADEPAATAPVEPTPPAATGPAPSTPEAPHDNAAVPAPVTQPPAAAAPVPEAPVQQAVQPAADPAAQALAALFASPDLSRYVPAKIDQDALVAFYAARADRPFLMDGNGLSSIGKDVRAQIATAAQDGLSPADYDVALPTAGASPQTAAETELRLAAATLLYARHLQAGRFNPARISDDVDVSPTPIDPAAVLASVATAPDVKAVLAAYAPQYPQYARLKAKLAELRGKQVRNDGPPPPQVPGGKVLRPNMQDVRVPVLRARFGVPGEADNTLYDADLVDAVKAAQRRYGQTANGIVGKGLIDALNDTGEKRIDMIVSNMERWRWLPHEVAPAYVLVNIPEFVVRIYKEGEVAHQTKVVVGKPENPTPLLSHNMEYLVFNPSWNVPPGIARKEYLPRLAGDPYFLAKQGIDVVRNGRVVDPASVDWSRGTQGYSFRQPPGERNALGHIKFIFPNKHSVYLHDTPSRALFAQDRRAFSHGCVRVFEPMDFAEVIFRLGMPADSWSQQRIGKLIGGSEKYVNLKQRFPVHLAYFNVFVDDSGTLVSREDLYGIDAQTRLMLGLDGARRVADRGRKTAQQ</sequence>
<keyword evidence="3" id="KW-0808">Transferase</keyword>
<evidence type="ECO:0000256" key="2">
    <source>
        <dbReference type="ARBA" id="ARBA00005992"/>
    </source>
</evidence>
<proteinExistence type="inferred from homology"/>
<feature type="region of interest" description="Disordered" evidence="8">
    <location>
        <begin position="51"/>
        <end position="80"/>
    </location>
</feature>
<dbReference type="PROSITE" id="PS52029">
    <property type="entry name" value="LD_TPASE"/>
    <property type="match status" value="1"/>
</dbReference>
<dbReference type="InterPro" id="IPR036366">
    <property type="entry name" value="PGBDSf"/>
</dbReference>
<evidence type="ECO:0000313" key="12">
    <source>
        <dbReference type="Proteomes" id="UP001203284"/>
    </source>
</evidence>
<keyword evidence="9" id="KW-0812">Transmembrane</keyword>
<reference evidence="11 12" key="1">
    <citation type="submission" date="2022-04" db="EMBL/GenBank/DDBJ databases">
        <authorList>
            <person name="Grouzdev D.S."/>
            <person name="Pantiukh K.S."/>
            <person name="Krutkina M.S."/>
        </authorList>
    </citation>
    <scope>NUCLEOTIDE SEQUENCE [LARGE SCALE GENOMIC DNA]</scope>
    <source>
        <strain evidence="11 12">6x-1</strain>
    </source>
</reference>
<dbReference type="RefSeq" id="WP_247030164.1">
    <property type="nucleotide sequence ID" value="NZ_JALKCH010000010.1"/>
</dbReference>
<feature type="compositionally biased region" description="Low complexity" evidence="8">
    <location>
        <begin position="114"/>
        <end position="126"/>
    </location>
</feature>
<comment type="similarity">
    <text evidence="2">Belongs to the YkuD family.</text>
</comment>
<keyword evidence="5 7" id="KW-0573">Peptidoglycan synthesis</keyword>
<dbReference type="Gene3D" id="2.40.440.10">
    <property type="entry name" value="L,D-transpeptidase catalytic domain-like"/>
    <property type="match status" value="1"/>
</dbReference>
<accession>A0ABT0DEF4</accession>
<evidence type="ECO:0000256" key="6">
    <source>
        <dbReference type="ARBA" id="ARBA00023316"/>
    </source>
</evidence>
<dbReference type="SUPFAM" id="SSF47090">
    <property type="entry name" value="PGBD-like"/>
    <property type="match status" value="1"/>
</dbReference>
<feature type="compositionally biased region" description="Low complexity" evidence="8">
    <location>
        <begin position="142"/>
        <end position="175"/>
    </location>
</feature>
<evidence type="ECO:0000256" key="9">
    <source>
        <dbReference type="SAM" id="Phobius"/>
    </source>
</evidence>
<dbReference type="InterPro" id="IPR045380">
    <property type="entry name" value="LD_TPept_scaffold_dom"/>
</dbReference>
<keyword evidence="9" id="KW-1133">Transmembrane helix</keyword>
<dbReference type="Pfam" id="PF01471">
    <property type="entry name" value="PG_binding_1"/>
    <property type="match status" value="1"/>
</dbReference>
<comment type="caution">
    <text evidence="11">The sequence shown here is derived from an EMBL/GenBank/DDBJ whole genome shotgun (WGS) entry which is preliminary data.</text>
</comment>
<comment type="pathway">
    <text evidence="1 7">Cell wall biogenesis; peptidoglycan biosynthesis.</text>
</comment>
<feature type="active site" description="Proton donor/acceptor" evidence="7">
    <location>
        <position position="576"/>
    </location>
</feature>
<feature type="transmembrane region" description="Helical" evidence="9">
    <location>
        <begin position="20"/>
        <end position="40"/>
    </location>
</feature>
<feature type="domain" description="L,D-TPase catalytic" evidence="10">
    <location>
        <begin position="448"/>
        <end position="618"/>
    </location>
</feature>
<dbReference type="InterPro" id="IPR002477">
    <property type="entry name" value="Peptidoglycan-bd-like"/>
</dbReference>
<dbReference type="SUPFAM" id="SSF141523">
    <property type="entry name" value="L,D-transpeptidase catalytic domain-like"/>
    <property type="match status" value="1"/>
</dbReference>
<gene>
    <name evidence="11" type="ORF">MWN34_15220</name>
</gene>
<dbReference type="Pfam" id="PF20142">
    <property type="entry name" value="Scaffold"/>
    <property type="match status" value="1"/>
</dbReference>
<dbReference type="InterPro" id="IPR005490">
    <property type="entry name" value="LD_TPept_cat_dom"/>
</dbReference>
<keyword evidence="9" id="KW-0472">Membrane</keyword>
<dbReference type="Gene3D" id="1.10.101.10">
    <property type="entry name" value="PGBD-like superfamily/PGBD"/>
    <property type="match status" value="1"/>
</dbReference>
<dbReference type="PROSITE" id="PS51318">
    <property type="entry name" value="TAT"/>
    <property type="match status" value="1"/>
</dbReference>
<keyword evidence="6 7" id="KW-0961">Cell wall biogenesis/degradation</keyword>